<organism evidence="1">
    <name type="scientific">Chromera velia CCMP2878</name>
    <dbReference type="NCBI Taxonomy" id="1169474"/>
    <lineage>
        <taxon>Eukaryota</taxon>
        <taxon>Sar</taxon>
        <taxon>Alveolata</taxon>
        <taxon>Colpodellida</taxon>
        <taxon>Chromeraceae</taxon>
        <taxon>Chromera</taxon>
    </lineage>
</organism>
<proteinExistence type="predicted"/>
<name>A0A0G4F2Z3_9ALVE</name>
<protein>
    <submittedName>
        <fullName evidence="1">Uncharacterized protein</fullName>
    </submittedName>
</protein>
<reference evidence="1" key="1">
    <citation type="submission" date="2014-11" db="EMBL/GenBank/DDBJ databases">
        <authorList>
            <person name="Otto D Thomas"/>
            <person name="Naeem Raeece"/>
        </authorList>
    </citation>
    <scope>NUCLEOTIDE SEQUENCE</scope>
</reference>
<dbReference type="PhylomeDB" id="A0A0G4F2Z3"/>
<dbReference type="AlphaFoldDB" id="A0A0G4F2Z3"/>
<evidence type="ECO:0000313" key="1">
    <source>
        <dbReference type="EMBL" id="CEM05872.1"/>
    </source>
</evidence>
<sequence length="247" mass="27807">MWKSTRVKRKLISSTSLETVASAESVKKAFAWEDLAEALWCKKVPIEFVTDSGPLMDQLESGQAKAEPAMNGLLAYVRQELRRLRSRVYWCRTSDMRADRQTKLMLERCNDDVPSTVRVEKKEKAGARVNKIDFAKRSSMCMRSFERPAGARGGGDTDGMDLEFCLTTRPLPGGRRATAAASNQVRLQLKIRLDTVGLASVFFWMHHVKVVGKSLFMDEDELLKVKEAFKELLAKDSDVVMGVVIEV</sequence>
<accession>A0A0G4F2Z3</accession>
<gene>
    <name evidence="1" type="ORF">Cvel_14756</name>
</gene>
<dbReference type="VEuPathDB" id="CryptoDB:Cvel_14756"/>
<dbReference type="EMBL" id="CDMZ01000069">
    <property type="protein sequence ID" value="CEM05872.1"/>
    <property type="molecule type" value="Genomic_DNA"/>
</dbReference>